<accession>A0A3S3SGN9</accession>
<evidence type="ECO:0000313" key="1">
    <source>
        <dbReference type="EMBL" id="RWX03382.1"/>
    </source>
</evidence>
<dbReference type="EMBL" id="SBII01000001">
    <property type="protein sequence ID" value="RWX03382.1"/>
    <property type="molecule type" value="Genomic_DNA"/>
</dbReference>
<comment type="caution">
    <text evidence="1">The sequence shown here is derived from an EMBL/GenBank/DDBJ whole genome shotgun (WGS) entry which is preliminary data.</text>
</comment>
<dbReference type="AlphaFoldDB" id="A0A3S3SGN9"/>
<organism evidence="1 2">
    <name type="scientific">Flavobacterium cerinum</name>
    <dbReference type="NCBI Taxonomy" id="2502784"/>
    <lineage>
        <taxon>Bacteria</taxon>
        <taxon>Pseudomonadati</taxon>
        <taxon>Bacteroidota</taxon>
        <taxon>Flavobacteriia</taxon>
        <taxon>Flavobacteriales</taxon>
        <taxon>Flavobacteriaceae</taxon>
        <taxon>Flavobacterium</taxon>
    </lineage>
</organism>
<proteinExistence type="predicted"/>
<sequence length="156" mass="18542">MTLPFSTQINGKPTYFMEKIATSLKEVYGEWLPRKYQHESFDVAYASDAKPKHHTIREDLKNRWKVGMFIHFVINNRTPNRFQFAPSVFQCKSIQEIEILHLNKIQQAIMVDGRYLTVFEMENLAENDGFDCIGDFFTYFNKDFKGKIIHWTDLKY</sequence>
<protein>
    <submittedName>
        <fullName evidence="1">Uncharacterized protein</fullName>
    </submittedName>
</protein>
<evidence type="ECO:0000313" key="2">
    <source>
        <dbReference type="Proteomes" id="UP000287527"/>
    </source>
</evidence>
<dbReference type="Proteomes" id="UP000287527">
    <property type="component" value="Unassembled WGS sequence"/>
</dbReference>
<dbReference type="OrthoDB" id="883020at2"/>
<keyword evidence="2" id="KW-1185">Reference proteome</keyword>
<reference evidence="1 2" key="1">
    <citation type="submission" date="2019-01" db="EMBL/GenBank/DDBJ databases">
        <title>Flavobacterium sp. nov.,isolated from freshwater.</title>
        <authorList>
            <person name="Zhang R."/>
            <person name="Du Z.-J."/>
        </authorList>
    </citation>
    <scope>NUCLEOTIDE SEQUENCE [LARGE SCALE GENOMIC DNA]</scope>
    <source>
        <strain evidence="1 2">1E403</strain>
    </source>
</reference>
<gene>
    <name evidence="1" type="ORF">EPI11_00185</name>
</gene>
<dbReference type="RefSeq" id="WP_128387938.1">
    <property type="nucleotide sequence ID" value="NZ_SBII01000001.1"/>
</dbReference>
<name>A0A3S3SGN9_9FLAO</name>